<keyword evidence="17" id="KW-1185">Reference proteome</keyword>
<keyword evidence="7 13" id="KW-0653">Protein transport</keyword>
<comment type="subcellular location">
    <subcellularLocation>
        <location evidence="1 13">Mitochondrion inner membrane</location>
        <topology evidence="1 13">Single-pass membrane protein</topology>
    </subcellularLocation>
</comment>
<evidence type="ECO:0000256" key="13">
    <source>
        <dbReference type="RuleBase" id="RU365079"/>
    </source>
</evidence>
<dbReference type="eggNOG" id="KOG2832">
    <property type="taxonomic scope" value="Eukaryota"/>
</dbReference>
<keyword evidence="11 13" id="KW-0496">Mitochondrion</keyword>
<reference evidence="17" key="1">
    <citation type="journal article" date="2013" name="Genome Announc.">
        <title>Draft genome sequence of Pseudozyma brasiliensis sp. nov. strain GHG001, a high producer of endo-1,4-xylanase isolated from an insect pest of sugarcane.</title>
        <authorList>
            <person name="Oliveira J.V.D.C."/>
            <person name="dos Santos R.A.C."/>
            <person name="Borges T.A."/>
            <person name="Riano-Pachon D.M."/>
            <person name="Goldman G.H."/>
        </authorList>
    </citation>
    <scope>NUCLEOTIDE SEQUENCE [LARGE SCALE GENOMIC DNA]</scope>
    <source>
        <strain evidence="17">GHG001</strain>
    </source>
</reference>
<feature type="domain" description="FCP1 homology" evidence="15">
    <location>
        <begin position="220"/>
        <end position="364"/>
    </location>
</feature>
<keyword evidence="5" id="KW-0812">Transmembrane</keyword>
<evidence type="ECO:0000313" key="16">
    <source>
        <dbReference type="EMBL" id="EST06082.1"/>
    </source>
</evidence>
<keyword evidence="6" id="KW-0999">Mitochondrion inner membrane</keyword>
<feature type="region of interest" description="Disordered" evidence="14">
    <location>
        <begin position="113"/>
        <end position="142"/>
    </location>
</feature>
<dbReference type="HOGENOM" id="CLU_023309_1_1_1"/>
<comment type="function">
    <text evidence="13">Essential component of the TIM23 complex, a complex that mediates the translocation of transit peptide-containing proteins across the mitochondrial inner membrane.</text>
</comment>
<evidence type="ECO:0000256" key="10">
    <source>
        <dbReference type="ARBA" id="ARBA00023010"/>
    </source>
</evidence>
<dbReference type="SMART" id="SM00577">
    <property type="entry name" value="CPDc"/>
    <property type="match status" value="1"/>
</dbReference>
<dbReference type="InterPro" id="IPR036412">
    <property type="entry name" value="HAD-like_sf"/>
</dbReference>
<gene>
    <name evidence="16" type="ORF">PSEUBRA_SCAF3g03556</name>
</gene>
<protein>
    <recommendedName>
        <fullName evidence="3 13">Mitochondrial import inner membrane translocase subunit TIM50</fullName>
    </recommendedName>
</protein>
<evidence type="ECO:0000256" key="11">
    <source>
        <dbReference type="ARBA" id="ARBA00023128"/>
    </source>
</evidence>
<dbReference type="Pfam" id="PF03031">
    <property type="entry name" value="NIF"/>
    <property type="match status" value="1"/>
</dbReference>
<dbReference type="FunFam" id="3.40.50.1000:FF:000019">
    <property type="entry name" value="Mitochondrial import inner membrane translocase subunit TIM50"/>
    <property type="match status" value="1"/>
</dbReference>
<feature type="region of interest" description="Disordered" evidence="14">
    <location>
        <begin position="43"/>
        <end position="98"/>
    </location>
</feature>
<evidence type="ECO:0000259" key="15">
    <source>
        <dbReference type="PROSITE" id="PS50969"/>
    </source>
</evidence>
<dbReference type="GO" id="GO:0015031">
    <property type="term" value="P:protein transport"/>
    <property type="evidence" value="ECO:0007669"/>
    <property type="project" value="UniProtKB-KW"/>
</dbReference>
<evidence type="ECO:0000256" key="14">
    <source>
        <dbReference type="SAM" id="MobiDB-lite"/>
    </source>
</evidence>
<dbReference type="RefSeq" id="XP_016291071.1">
    <property type="nucleotide sequence ID" value="XM_016437493.1"/>
</dbReference>
<evidence type="ECO:0000256" key="5">
    <source>
        <dbReference type="ARBA" id="ARBA00022692"/>
    </source>
</evidence>
<evidence type="ECO:0000256" key="8">
    <source>
        <dbReference type="ARBA" id="ARBA00022946"/>
    </source>
</evidence>
<dbReference type="PANTHER" id="PTHR12210">
    <property type="entry name" value="DULLARD PROTEIN PHOSPHATASE"/>
    <property type="match status" value="1"/>
</dbReference>
<dbReference type="Gene3D" id="3.40.50.1000">
    <property type="entry name" value="HAD superfamily/HAD-like"/>
    <property type="match status" value="1"/>
</dbReference>
<dbReference type="InterPro" id="IPR050365">
    <property type="entry name" value="TIM50"/>
</dbReference>
<evidence type="ECO:0000256" key="1">
    <source>
        <dbReference type="ARBA" id="ARBA00004434"/>
    </source>
</evidence>
<feature type="compositionally biased region" description="Pro residues" evidence="14">
    <location>
        <begin position="57"/>
        <end position="68"/>
    </location>
</feature>
<evidence type="ECO:0000256" key="7">
    <source>
        <dbReference type="ARBA" id="ARBA00022927"/>
    </source>
</evidence>
<evidence type="ECO:0000256" key="2">
    <source>
        <dbReference type="ARBA" id="ARBA00006344"/>
    </source>
</evidence>
<dbReference type="PROSITE" id="PS50969">
    <property type="entry name" value="FCP1"/>
    <property type="match status" value="1"/>
</dbReference>
<name>V5GJG2_KALBG</name>
<evidence type="ECO:0000256" key="12">
    <source>
        <dbReference type="ARBA" id="ARBA00023136"/>
    </source>
</evidence>
<dbReference type="OrthoDB" id="287041at2759"/>
<dbReference type="EMBL" id="KI545873">
    <property type="protein sequence ID" value="EST06082.1"/>
    <property type="molecule type" value="Genomic_DNA"/>
</dbReference>
<accession>V5GJG2</accession>
<evidence type="ECO:0000256" key="4">
    <source>
        <dbReference type="ARBA" id="ARBA00022448"/>
    </source>
</evidence>
<evidence type="ECO:0000256" key="9">
    <source>
        <dbReference type="ARBA" id="ARBA00022989"/>
    </source>
</evidence>
<dbReference type="GO" id="GO:0005744">
    <property type="term" value="C:TIM23 mitochondrial import inner membrane translocase complex"/>
    <property type="evidence" value="ECO:0007669"/>
    <property type="project" value="UniProtKB-UniRule"/>
</dbReference>
<dbReference type="Proteomes" id="UP000019377">
    <property type="component" value="Unassembled WGS sequence"/>
</dbReference>
<evidence type="ECO:0000313" key="17">
    <source>
        <dbReference type="Proteomes" id="UP000019377"/>
    </source>
</evidence>
<evidence type="ECO:0000256" key="3">
    <source>
        <dbReference type="ARBA" id="ARBA00020799"/>
    </source>
</evidence>
<dbReference type="GeneID" id="27420171"/>
<keyword evidence="12" id="KW-0472">Membrane</keyword>
<dbReference type="AlphaFoldDB" id="V5GJG2"/>
<dbReference type="SUPFAM" id="SSF56784">
    <property type="entry name" value="HAD-like"/>
    <property type="match status" value="1"/>
</dbReference>
<keyword evidence="9" id="KW-1133">Transmembrane helix</keyword>
<keyword evidence="8 13" id="KW-0809">Transit peptide</keyword>
<comment type="similarity">
    <text evidence="2 13">Belongs to the TIM50 family.</text>
</comment>
<dbReference type="OMA" id="NLRQPYT"/>
<dbReference type="STRING" id="1365824.V5GJG2"/>
<keyword evidence="4 13" id="KW-0813">Transport</keyword>
<keyword evidence="10 13" id="KW-0811">Translocation</keyword>
<proteinExistence type="inferred from homology"/>
<organism evidence="16 17">
    <name type="scientific">Kalmanozyma brasiliensis (strain GHG001)</name>
    <name type="common">Yeast</name>
    <name type="synonym">Pseudozyma brasiliensis</name>
    <dbReference type="NCBI Taxonomy" id="1365824"/>
    <lineage>
        <taxon>Eukaryota</taxon>
        <taxon>Fungi</taxon>
        <taxon>Dikarya</taxon>
        <taxon>Basidiomycota</taxon>
        <taxon>Ustilaginomycotina</taxon>
        <taxon>Ustilaginomycetes</taxon>
        <taxon>Ustilaginales</taxon>
        <taxon>Ustilaginaceae</taxon>
        <taxon>Kalmanozyma</taxon>
    </lineage>
</organism>
<dbReference type="InterPro" id="IPR004274">
    <property type="entry name" value="FCP1_dom"/>
</dbReference>
<evidence type="ECO:0000256" key="6">
    <source>
        <dbReference type="ARBA" id="ARBA00022792"/>
    </source>
</evidence>
<comment type="subunit">
    <text evidence="13">Component of the TIM23 complex.</text>
</comment>
<dbReference type="CDD" id="cd07521">
    <property type="entry name" value="HAD_FCP1-like"/>
    <property type="match status" value="1"/>
</dbReference>
<dbReference type="InterPro" id="IPR023214">
    <property type="entry name" value="HAD_sf"/>
</dbReference>
<sequence length="498" mass="55464">MVLNVAARHAIRAVARTPMTPRAQAIPRTVVLASSSIRFLGTSSSSLAPKKSRSTPTPTPSPASPKPAEPSEKSVSEPDAPPTPAEAESKIEPRKGSSAFDLDTSAVQLLEDAESASKSGAGKGGSTGAKAKTGARSMSSIERRRQNTVRILAGFVLIGAGLSAYNLGRPWDNDLEASRFADSPDASSFLGRIKLRLNAMYEDLNKPVFDQLLPDPLPFPYGRPYTMVIDLDDLLVHSEWSREHGWRTAKRPGLDYFLGYLSTWFEIVLFTTQPFFTAGPIIEKLDPDRRYIAYTLFRESCRTVDGKLVKDLDHLNRDLSKVVVVDTNPDSFHLHPANGLLVKPWTGDKTDRDLVGLVPFFEAIGIYNIEDVRRTLQSYAGTHIPSEHARRAAETRERELVENKARMERMGKFGSVFSGVARGANAGLPADKTFYDTERERYVQAYLEDQKYWKENGEALRKQAKEDQERQIREMKMNTWGFFTGGMKPPQQPQEEGK</sequence>